<evidence type="ECO:0000256" key="1">
    <source>
        <dbReference type="SAM" id="MobiDB-lite"/>
    </source>
</evidence>
<dbReference type="EMBL" id="CAJOBI010349686">
    <property type="protein sequence ID" value="CAF5220374.1"/>
    <property type="molecule type" value="Genomic_DNA"/>
</dbReference>
<gene>
    <name evidence="2" type="ORF">SMN809_LOCUS81867</name>
</gene>
<evidence type="ECO:0000313" key="2">
    <source>
        <dbReference type="EMBL" id="CAF5220374.1"/>
    </source>
</evidence>
<comment type="caution">
    <text evidence="2">The sequence shown here is derived from an EMBL/GenBank/DDBJ whole genome shotgun (WGS) entry which is preliminary data.</text>
</comment>
<dbReference type="Proteomes" id="UP000676336">
    <property type="component" value="Unassembled WGS sequence"/>
</dbReference>
<proteinExistence type="predicted"/>
<protein>
    <submittedName>
        <fullName evidence="2">Uncharacterized protein</fullName>
    </submittedName>
</protein>
<reference evidence="2" key="1">
    <citation type="submission" date="2021-02" db="EMBL/GenBank/DDBJ databases">
        <authorList>
            <person name="Nowell W R."/>
        </authorList>
    </citation>
    <scope>NUCLEOTIDE SEQUENCE</scope>
</reference>
<dbReference type="AlphaFoldDB" id="A0A8S3JU62"/>
<feature type="non-terminal residue" evidence="2">
    <location>
        <position position="186"/>
    </location>
</feature>
<feature type="non-terminal residue" evidence="2">
    <location>
        <position position="1"/>
    </location>
</feature>
<sequence>AEATNDECSAFLENLKTPLIRRCIQRILTLINQDKTIDLDKVSSKFYNERIIDLLNDLFHGSDELNRNLVFHQIKKELKKNKELPDKLYRQMLKEKLIPIDTRTKIDTDKKKVSIIIHETNQIFNNIDDRLKQEQLVDFFDRLDITLPERVKHWYKTKENDQKLQSSVSKKLNRSLSTRHTMNKSI</sequence>
<name>A0A8S3JU62_9BILA</name>
<accession>A0A8S3JU62</accession>
<feature type="region of interest" description="Disordered" evidence="1">
    <location>
        <begin position="165"/>
        <end position="186"/>
    </location>
</feature>
<organism evidence="2 3">
    <name type="scientific">Rotaria magnacalcarata</name>
    <dbReference type="NCBI Taxonomy" id="392030"/>
    <lineage>
        <taxon>Eukaryota</taxon>
        <taxon>Metazoa</taxon>
        <taxon>Spiralia</taxon>
        <taxon>Gnathifera</taxon>
        <taxon>Rotifera</taxon>
        <taxon>Eurotatoria</taxon>
        <taxon>Bdelloidea</taxon>
        <taxon>Philodinida</taxon>
        <taxon>Philodinidae</taxon>
        <taxon>Rotaria</taxon>
    </lineage>
</organism>
<evidence type="ECO:0000313" key="3">
    <source>
        <dbReference type="Proteomes" id="UP000676336"/>
    </source>
</evidence>